<dbReference type="GO" id="GO:0003700">
    <property type="term" value="F:DNA-binding transcription factor activity"/>
    <property type="evidence" value="ECO:0007669"/>
    <property type="project" value="InterPro"/>
</dbReference>
<dbReference type="PANTHER" id="PTHR30204">
    <property type="entry name" value="REDOX-CYCLING DRUG-SENSING TRANSCRIPTIONAL ACTIVATOR SOXR"/>
    <property type="match status" value="1"/>
</dbReference>
<reference evidence="6 7" key="1">
    <citation type="submission" date="2014-11" db="EMBL/GenBank/DDBJ databases">
        <title>Whole genome shotgun sequence of Sphingomonas parapaucimobilis NBRC 15100.</title>
        <authorList>
            <person name="Katano-Makiyama Y."/>
            <person name="Hosoyama A."/>
            <person name="Hashimoto M."/>
            <person name="Hosoyama Y."/>
            <person name="Noguchi M."/>
            <person name="Numata M."/>
            <person name="Tsuchikane K."/>
            <person name="Hirakata S."/>
            <person name="Uohara A."/>
            <person name="Shimodaira J."/>
            <person name="Ohji S."/>
            <person name="Ichikawa N."/>
            <person name="Kimura A."/>
            <person name="Yamazoe A."/>
            <person name="Fujita N."/>
        </authorList>
    </citation>
    <scope>NUCLEOTIDE SEQUENCE [LARGE SCALE GENOMIC DNA]</scope>
    <source>
        <strain evidence="6 7">NBRC 15100</strain>
    </source>
</reference>
<evidence type="ECO:0000256" key="1">
    <source>
        <dbReference type="ARBA" id="ARBA00022491"/>
    </source>
</evidence>
<keyword evidence="1" id="KW-0678">Repressor</keyword>
<dbReference type="PRINTS" id="PR00040">
    <property type="entry name" value="HTHMERR"/>
</dbReference>
<sequence>MTTMLDITEIARATGLSSRALRFYEARGLIRPQRSEGGRRIFGAGELERLHAIVALKRAGFTLAAIGRMLDRPDARLAPMIAVQLAVVEAQRVALGETATLLHSIQSRINAGERIDVATLCSLIRKGNAMTPTQWKSVVDRHFTPEEQAHWAGRMDALGPDFDQNAYQARWADLGQRIAAALPMDPNSEAARGFVREWFALLAPFRAVASPEMWAGVTRLHENRAEWDGQADPGFSADVWQFIQAAGAAMRARGEEPGA</sequence>
<dbReference type="InterPro" id="IPR000551">
    <property type="entry name" value="MerR-type_HTH_dom"/>
</dbReference>
<evidence type="ECO:0000256" key="4">
    <source>
        <dbReference type="ARBA" id="ARBA00023163"/>
    </source>
</evidence>
<accession>A0A0A1W6P1</accession>
<evidence type="ECO:0000313" key="7">
    <source>
        <dbReference type="Proteomes" id="UP000032305"/>
    </source>
</evidence>
<keyword evidence="4" id="KW-0804">Transcription</keyword>
<organism evidence="6 7">
    <name type="scientific">Sphingomonas parapaucimobilis NBRC 15100</name>
    <dbReference type="NCBI Taxonomy" id="1219049"/>
    <lineage>
        <taxon>Bacteria</taxon>
        <taxon>Pseudomonadati</taxon>
        <taxon>Pseudomonadota</taxon>
        <taxon>Alphaproteobacteria</taxon>
        <taxon>Sphingomonadales</taxon>
        <taxon>Sphingomonadaceae</taxon>
        <taxon>Sphingomonas</taxon>
    </lineage>
</organism>
<dbReference type="SMART" id="SM00422">
    <property type="entry name" value="HTH_MERR"/>
    <property type="match status" value="1"/>
</dbReference>
<keyword evidence="3" id="KW-0238">DNA-binding</keyword>
<gene>
    <name evidence="6" type="ORF">SP5_035_01840</name>
</gene>
<dbReference type="SUPFAM" id="SSF46955">
    <property type="entry name" value="Putative DNA-binding domain"/>
    <property type="match status" value="1"/>
</dbReference>
<evidence type="ECO:0000259" key="5">
    <source>
        <dbReference type="PROSITE" id="PS50937"/>
    </source>
</evidence>
<comment type="caution">
    <text evidence="6">The sequence shown here is derived from an EMBL/GenBank/DDBJ whole genome shotgun (WGS) entry which is preliminary data.</text>
</comment>
<dbReference type="PANTHER" id="PTHR30204:SF69">
    <property type="entry name" value="MERR-FAMILY TRANSCRIPTIONAL REGULATOR"/>
    <property type="match status" value="1"/>
</dbReference>
<evidence type="ECO:0000256" key="2">
    <source>
        <dbReference type="ARBA" id="ARBA00023015"/>
    </source>
</evidence>
<dbReference type="OrthoDB" id="9803659at2"/>
<name>A0A0A1W6P1_9SPHN</name>
<keyword evidence="2" id="KW-0805">Transcription regulation</keyword>
<dbReference type="Pfam" id="PF13411">
    <property type="entry name" value="MerR_1"/>
    <property type="match status" value="1"/>
</dbReference>
<keyword evidence="7" id="KW-1185">Reference proteome</keyword>
<dbReference type="RefSeq" id="WP_042486239.1">
    <property type="nucleotide sequence ID" value="NZ_BBPI01000035.1"/>
</dbReference>
<feature type="domain" description="HTH merR-type" evidence="5">
    <location>
        <begin position="4"/>
        <end position="72"/>
    </location>
</feature>
<dbReference type="AlphaFoldDB" id="A0A0A1W6P1"/>
<dbReference type="Proteomes" id="UP000032305">
    <property type="component" value="Unassembled WGS sequence"/>
</dbReference>
<dbReference type="GO" id="GO:0003677">
    <property type="term" value="F:DNA binding"/>
    <property type="evidence" value="ECO:0007669"/>
    <property type="project" value="UniProtKB-KW"/>
</dbReference>
<proteinExistence type="predicted"/>
<dbReference type="InterPro" id="IPR009061">
    <property type="entry name" value="DNA-bd_dom_put_sf"/>
</dbReference>
<protein>
    <submittedName>
        <fullName evidence="6">Putative MerR family transcriptional regulator</fullName>
    </submittedName>
</protein>
<evidence type="ECO:0000313" key="6">
    <source>
        <dbReference type="EMBL" id="GAM00781.1"/>
    </source>
</evidence>
<dbReference type="EMBL" id="BBPI01000035">
    <property type="protein sequence ID" value="GAM00781.1"/>
    <property type="molecule type" value="Genomic_DNA"/>
</dbReference>
<dbReference type="Pfam" id="PF07739">
    <property type="entry name" value="TipAS"/>
    <property type="match status" value="1"/>
</dbReference>
<dbReference type="InterPro" id="IPR047057">
    <property type="entry name" value="MerR_fam"/>
</dbReference>
<dbReference type="PROSITE" id="PS50937">
    <property type="entry name" value="HTH_MERR_2"/>
    <property type="match status" value="1"/>
</dbReference>
<dbReference type="eggNOG" id="COG0789">
    <property type="taxonomic scope" value="Bacteria"/>
</dbReference>
<dbReference type="InterPro" id="IPR012925">
    <property type="entry name" value="TipAS_dom"/>
</dbReference>
<dbReference type="Gene3D" id="1.10.1660.10">
    <property type="match status" value="1"/>
</dbReference>
<evidence type="ECO:0000256" key="3">
    <source>
        <dbReference type="ARBA" id="ARBA00023125"/>
    </source>
</evidence>